<evidence type="ECO:0000313" key="2">
    <source>
        <dbReference type="EMBL" id="CDX63414.1"/>
    </source>
</evidence>
<evidence type="ECO:0000313" key="1">
    <source>
        <dbReference type="EMBL" id="CDX52591.1"/>
    </source>
</evidence>
<organism evidence="1 3">
    <name type="scientific">Mesorhizobium plurifarium</name>
    <dbReference type="NCBI Taxonomy" id="69974"/>
    <lineage>
        <taxon>Bacteria</taxon>
        <taxon>Pseudomonadati</taxon>
        <taxon>Pseudomonadota</taxon>
        <taxon>Alphaproteobacteria</taxon>
        <taxon>Hyphomicrobiales</taxon>
        <taxon>Phyllobacteriaceae</taxon>
        <taxon>Mesorhizobium</taxon>
    </lineage>
</organism>
<dbReference type="AlphaFoldDB" id="A0A090FYS6"/>
<name>A0A090FYS6_MESPL</name>
<sequence>MSPKATEGVAARGAPASSLVAKGVGVLCEATPSGLPAISPSRGEIPACPAFANKKARHKTGLFC</sequence>
<reference evidence="1 3" key="2">
    <citation type="submission" date="2014-08" db="EMBL/GenBank/DDBJ databases">
        <authorList>
            <person name="Moulin Lionel"/>
        </authorList>
    </citation>
    <scope>NUCLEOTIDE SEQUENCE [LARGE SCALE GENOMIC DNA]</scope>
</reference>
<protein>
    <submittedName>
        <fullName evidence="1">Uncharacterized protein</fullName>
    </submittedName>
</protein>
<gene>
    <name evidence="2" type="ORF">MPL1032_80305</name>
    <name evidence="1" type="ORF">MPL3365_160026</name>
</gene>
<reference evidence="4" key="3">
    <citation type="submission" date="2014-08" db="EMBL/GenBank/DDBJ databases">
        <authorList>
            <person name="Edwards T."/>
        </authorList>
    </citation>
    <scope>NUCLEOTIDE SEQUENCE [LARGE SCALE GENOMIC DNA]</scope>
</reference>
<evidence type="ECO:0000313" key="4">
    <source>
        <dbReference type="Proteomes" id="UP000182888"/>
    </source>
</evidence>
<dbReference type="Proteomes" id="UP000182888">
    <property type="component" value="Unassembled WGS sequence"/>
</dbReference>
<proteinExistence type="predicted"/>
<accession>A0A090FYS6</accession>
<evidence type="ECO:0000313" key="3">
    <source>
        <dbReference type="Proteomes" id="UP000046122"/>
    </source>
</evidence>
<dbReference type="Proteomes" id="UP000046122">
    <property type="component" value="Unassembled WGS sequence"/>
</dbReference>
<reference evidence="2" key="1">
    <citation type="submission" date="2014-08" db="EMBL/GenBank/DDBJ databases">
        <title>DNA barcoding of Bradysia (Diptera: Sciaridae) for detection of the immature stages on agricultural crops.</title>
        <authorList>
            <person name="Shin S."/>
            <person name="Jung S."/>
            <person name="Heller K."/>
            <person name="Menzel F."/>
            <person name="Hong T.-K."/>
            <person name="Lee H."/>
            <person name="Lee S."/>
        </authorList>
    </citation>
    <scope>NUCLEOTIDE SEQUENCE</scope>
</reference>
<dbReference type="EMBL" id="CCNE01000008">
    <property type="protein sequence ID" value="CDX52591.1"/>
    <property type="molecule type" value="Genomic_DNA"/>
</dbReference>
<dbReference type="EMBL" id="CCND01000051">
    <property type="protein sequence ID" value="CDX63414.1"/>
    <property type="molecule type" value="Genomic_DNA"/>
</dbReference>